<dbReference type="AlphaFoldDB" id="A0A6G0W3L4"/>
<name>A0A6G0W3L4_9STRA</name>
<protein>
    <submittedName>
        <fullName evidence="2">Uncharacterized protein</fullName>
    </submittedName>
</protein>
<dbReference type="Proteomes" id="UP000481153">
    <property type="component" value="Unassembled WGS sequence"/>
</dbReference>
<sequence>MAKLREARRREIQALTTQIQNLESVLQHLQAHPDQQQQRVNPFEYARRVQRRRKDYLTSKLLTRARLIQSLTGWTIPQQLSQGYIEIRLANAQGSRQSGVDWLTKKPYHMSLQAEPFDSEQRPVEDDIKVKVHVGDDDNGTFIHAIEYRLQRGGFHAATALKDCQEFREHIVYVVQENSHYKYRRLSVVGVFLDDEKDRITITQTGIALDDRFPFTEGESRTNGFQWVVFQHVTYHVTIVRWSNSNLCPVNANGRLALRQVAEGMRCDLNPSDSDELIVAKIESSMERALLNIRDLFRHRCGRFKLEPMKSREPMAGSRDFPLESQA</sequence>
<organism evidence="2 3">
    <name type="scientific">Aphanomyces euteiches</name>
    <dbReference type="NCBI Taxonomy" id="100861"/>
    <lineage>
        <taxon>Eukaryota</taxon>
        <taxon>Sar</taxon>
        <taxon>Stramenopiles</taxon>
        <taxon>Oomycota</taxon>
        <taxon>Saprolegniomycetes</taxon>
        <taxon>Saprolegniales</taxon>
        <taxon>Verrucalvaceae</taxon>
        <taxon>Aphanomyces</taxon>
    </lineage>
</organism>
<proteinExistence type="predicted"/>
<evidence type="ECO:0000256" key="1">
    <source>
        <dbReference type="SAM" id="Coils"/>
    </source>
</evidence>
<evidence type="ECO:0000313" key="2">
    <source>
        <dbReference type="EMBL" id="KAF0721703.1"/>
    </source>
</evidence>
<keyword evidence="1" id="KW-0175">Coiled coil</keyword>
<comment type="caution">
    <text evidence="2">The sequence shown here is derived from an EMBL/GenBank/DDBJ whole genome shotgun (WGS) entry which is preliminary data.</text>
</comment>
<evidence type="ECO:0000313" key="3">
    <source>
        <dbReference type="Proteomes" id="UP000481153"/>
    </source>
</evidence>
<dbReference type="EMBL" id="VJMJ01000370">
    <property type="protein sequence ID" value="KAF0721703.1"/>
    <property type="molecule type" value="Genomic_DNA"/>
</dbReference>
<feature type="coiled-coil region" evidence="1">
    <location>
        <begin position="5"/>
        <end position="32"/>
    </location>
</feature>
<dbReference type="VEuPathDB" id="FungiDB:AeMF1_017881"/>
<accession>A0A6G0W3L4</accession>
<reference evidence="2 3" key="1">
    <citation type="submission" date="2019-07" db="EMBL/GenBank/DDBJ databases">
        <title>Genomics analysis of Aphanomyces spp. identifies a new class of oomycete effector associated with host adaptation.</title>
        <authorList>
            <person name="Gaulin E."/>
        </authorList>
    </citation>
    <scope>NUCLEOTIDE SEQUENCE [LARGE SCALE GENOMIC DNA]</scope>
    <source>
        <strain evidence="2 3">ATCC 201684</strain>
    </source>
</reference>
<keyword evidence="3" id="KW-1185">Reference proteome</keyword>
<gene>
    <name evidence="2" type="ORF">Ae201684_018983</name>
</gene>